<evidence type="ECO:0000313" key="2">
    <source>
        <dbReference type="Proteomes" id="UP001163603"/>
    </source>
</evidence>
<comment type="caution">
    <text evidence="1">The sequence shown here is derived from an EMBL/GenBank/DDBJ whole genome shotgun (WGS) entry which is preliminary data.</text>
</comment>
<sequence>MTGSQENDLASSPGKSVNGSFRKFRSGAYSLDIKFLVPSRSYIQMFRENNKQFLSFLRSDFDSSPGQSLDGSFRKPNSGL</sequence>
<evidence type="ECO:0000313" key="1">
    <source>
        <dbReference type="EMBL" id="KAJ0040822.1"/>
    </source>
</evidence>
<proteinExistence type="predicted"/>
<organism evidence="1 2">
    <name type="scientific">Pistacia integerrima</name>
    <dbReference type="NCBI Taxonomy" id="434235"/>
    <lineage>
        <taxon>Eukaryota</taxon>
        <taxon>Viridiplantae</taxon>
        <taxon>Streptophyta</taxon>
        <taxon>Embryophyta</taxon>
        <taxon>Tracheophyta</taxon>
        <taxon>Spermatophyta</taxon>
        <taxon>Magnoliopsida</taxon>
        <taxon>eudicotyledons</taxon>
        <taxon>Gunneridae</taxon>
        <taxon>Pentapetalae</taxon>
        <taxon>rosids</taxon>
        <taxon>malvids</taxon>
        <taxon>Sapindales</taxon>
        <taxon>Anacardiaceae</taxon>
        <taxon>Pistacia</taxon>
    </lineage>
</organism>
<dbReference type="EMBL" id="CM047740">
    <property type="protein sequence ID" value="KAJ0040822.1"/>
    <property type="molecule type" value="Genomic_DNA"/>
</dbReference>
<name>A0ACC0YQR9_9ROSI</name>
<dbReference type="Proteomes" id="UP001163603">
    <property type="component" value="Chromosome 5"/>
</dbReference>
<protein>
    <submittedName>
        <fullName evidence="1">Uncharacterized protein</fullName>
    </submittedName>
</protein>
<accession>A0ACC0YQR9</accession>
<reference evidence="2" key="1">
    <citation type="journal article" date="2023" name="G3 (Bethesda)">
        <title>Genome assembly and association tests identify interacting loci associated with vigor, precocity, and sex in interspecific pistachio rootstocks.</title>
        <authorList>
            <person name="Palmer W."/>
            <person name="Jacygrad E."/>
            <person name="Sagayaradj S."/>
            <person name="Cavanaugh K."/>
            <person name="Han R."/>
            <person name="Bertier L."/>
            <person name="Beede B."/>
            <person name="Kafkas S."/>
            <person name="Golino D."/>
            <person name="Preece J."/>
            <person name="Michelmore R."/>
        </authorList>
    </citation>
    <scope>NUCLEOTIDE SEQUENCE [LARGE SCALE GENOMIC DNA]</scope>
</reference>
<gene>
    <name evidence="1" type="ORF">Pint_27546</name>
</gene>
<keyword evidence="2" id="KW-1185">Reference proteome</keyword>